<accession>A0A0B5J4D2</accession>
<organism evidence="2 3">
    <name type="scientific">Pandoravirus inopinatum</name>
    <dbReference type="NCBI Taxonomy" id="1605721"/>
    <lineage>
        <taxon>Viruses</taxon>
        <taxon>Pandoravirus</taxon>
    </lineage>
</organism>
<proteinExistence type="predicted"/>
<dbReference type="Proteomes" id="UP000202511">
    <property type="component" value="Segment"/>
</dbReference>
<dbReference type="GeneID" id="23463416"/>
<reference evidence="2 3" key="1">
    <citation type="journal article" date="2015" name="Parasitol. Res.">
        <title>Viruses in close associations with free-living amoebae.</title>
        <authorList>
            <person name="Scheid P."/>
        </authorList>
    </citation>
    <scope>NUCLEOTIDE SEQUENCE [LARGE SCALE GENOMIC DNA]</scope>
    <source>
        <strain evidence="2">KlaHel</strain>
    </source>
</reference>
<sequence>MSVTQSACARSHAGRPMAGKDAHGKGRDATGLKDGRRHLGKGAAVVVPCTERRPQALDLSATVDRGASLAVVVINYDKEIQRVAAIVGSAVPAKKVATATLRSKRSGSSAGGPPTSERGWTTRPWRGRSGALRGWRARPARSIASPTLTRPSWRRSQGSTRHIQK</sequence>
<dbReference type="KEGG" id="vg:23463416"/>
<name>A0A0B5J4D2_9VIRU</name>
<dbReference type="RefSeq" id="YP_009120734.1">
    <property type="nucleotide sequence ID" value="NC_026440.1"/>
</dbReference>
<protein>
    <submittedName>
        <fullName evidence="2">Uncharacterized protein</fullName>
    </submittedName>
</protein>
<evidence type="ECO:0000313" key="3">
    <source>
        <dbReference type="Proteomes" id="UP000202511"/>
    </source>
</evidence>
<feature type="compositionally biased region" description="Basic and acidic residues" evidence="1">
    <location>
        <begin position="18"/>
        <end position="34"/>
    </location>
</feature>
<evidence type="ECO:0000256" key="1">
    <source>
        <dbReference type="SAM" id="MobiDB-lite"/>
    </source>
</evidence>
<feature type="region of interest" description="Disordered" evidence="1">
    <location>
        <begin position="1"/>
        <end position="37"/>
    </location>
</feature>
<dbReference type="EMBL" id="KP136319">
    <property type="protein sequence ID" value="AJF98499.1"/>
    <property type="molecule type" value="Genomic_DNA"/>
</dbReference>
<feature type="compositionally biased region" description="Polar residues" evidence="1">
    <location>
        <begin position="144"/>
        <end position="165"/>
    </location>
</feature>
<evidence type="ECO:0000313" key="2">
    <source>
        <dbReference type="EMBL" id="AJF98499.1"/>
    </source>
</evidence>
<feature type="region of interest" description="Disordered" evidence="1">
    <location>
        <begin position="98"/>
        <end position="165"/>
    </location>
</feature>